<dbReference type="InterPro" id="IPR011200">
    <property type="entry name" value="UCP012608"/>
</dbReference>
<dbReference type="EMBL" id="JAATOP010000003">
    <property type="protein sequence ID" value="NIY71889.1"/>
    <property type="molecule type" value="Genomic_DNA"/>
</dbReference>
<comment type="caution">
    <text evidence="1">The sequence shown here is derived from an EMBL/GenBank/DDBJ whole genome shotgun (WGS) entry which is preliminary data.</text>
</comment>
<organism evidence="1 2">
    <name type="scientific">Marivivens donghaensis</name>
    <dbReference type="NCBI Taxonomy" id="1699413"/>
    <lineage>
        <taxon>Bacteria</taxon>
        <taxon>Pseudomonadati</taxon>
        <taxon>Pseudomonadota</taxon>
        <taxon>Alphaproteobacteria</taxon>
        <taxon>Rhodobacterales</taxon>
        <taxon>Paracoccaceae</taxon>
        <taxon>Marivivens group</taxon>
        <taxon>Marivivens</taxon>
    </lineage>
</organism>
<dbReference type="Proteomes" id="UP000709466">
    <property type="component" value="Unassembled WGS sequence"/>
</dbReference>
<evidence type="ECO:0000313" key="1">
    <source>
        <dbReference type="EMBL" id="NIY71889.1"/>
    </source>
</evidence>
<proteinExistence type="predicted"/>
<keyword evidence="2" id="KW-1185">Reference proteome</keyword>
<dbReference type="RefSeq" id="WP_167637236.1">
    <property type="nucleotide sequence ID" value="NZ_JAATOP010000003.1"/>
</dbReference>
<evidence type="ECO:0000313" key="2">
    <source>
        <dbReference type="Proteomes" id="UP000709466"/>
    </source>
</evidence>
<reference evidence="1 2" key="1">
    <citation type="submission" date="2020-03" db="EMBL/GenBank/DDBJ databases">
        <title>Bacterial isolates of synthetic phycosphere.</title>
        <authorList>
            <person name="Fu H."/>
            <person name="Moran M.A."/>
        </authorList>
    </citation>
    <scope>NUCLEOTIDE SEQUENCE [LARGE SCALE GENOMIC DNA]</scope>
    <source>
        <strain evidence="1 2">HF1</strain>
    </source>
</reference>
<dbReference type="PIRSF" id="PIRSF012608">
    <property type="entry name" value="UCP012608"/>
    <property type="match status" value="1"/>
</dbReference>
<gene>
    <name evidence="1" type="ORF">HCZ30_05500</name>
</gene>
<sequence length="342" mass="38184">MTDRLPEAFRTQAKACGDLGSPFMQRLMNLIADRLQPDRPVTRKMFNWPGDLGPSGESIPLRFASALHALALLERCGMQDVFPPHEQDDETIWGAVEWALTDEAAFISTWIDSPPQTNEVRRSAALIAAGQWISERYKLPLVLREIGSSAGLNLHFDHYGLEVGETVFGNPDSPVVFTPEWTGNPPPQADMQVIDRQGIDLMPIDPRSPVDATRLLSYLWADQTYRMELTRSAITLCDTPVLQGDAVDWLDSLSLTQGAMTMIYSTVAWQYLSGPQQERGRAAIETLGKAATKKAPLAWFRMEADEKGKGAALTLRLWPGDLSLKMGRADFHGRWISWKVPY</sequence>
<dbReference type="Pfam" id="PF10094">
    <property type="entry name" value="DUF2332"/>
    <property type="match status" value="1"/>
</dbReference>
<name>A0ABX0VYB3_9RHOB</name>
<accession>A0ABX0VYB3</accession>
<protein>
    <submittedName>
        <fullName evidence="1">DUF2332 family protein</fullName>
    </submittedName>
</protein>